<reference evidence="2 3" key="1">
    <citation type="submission" date="2020-08" db="EMBL/GenBank/DDBJ databases">
        <title>Sequencing the genomes of 1000 actinobacteria strains.</title>
        <authorList>
            <person name="Klenk H.-P."/>
        </authorList>
    </citation>
    <scope>NUCLEOTIDE SEQUENCE [LARGE SCALE GENOMIC DNA]</scope>
    <source>
        <strain evidence="2 3">DSM 45784</strain>
    </source>
</reference>
<proteinExistence type="predicted"/>
<sequence>MGPFRLNLSRSGVGHSYGGRGFRVTKTADGRRTITVNLPGGFHWRKTLGGSRG</sequence>
<dbReference type="Proteomes" id="UP000542210">
    <property type="component" value="Unassembled WGS sequence"/>
</dbReference>
<dbReference type="AlphaFoldDB" id="A0A7W7DEQ1"/>
<accession>A0A7W7DEQ1</accession>
<dbReference type="Pfam" id="PF14020">
    <property type="entry name" value="DUF4236"/>
    <property type="match status" value="1"/>
</dbReference>
<keyword evidence="3" id="KW-1185">Reference proteome</keyword>
<organism evidence="2 3">
    <name type="scientific">Sphaerisporangium siamense</name>
    <dbReference type="NCBI Taxonomy" id="795645"/>
    <lineage>
        <taxon>Bacteria</taxon>
        <taxon>Bacillati</taxon>
        <taxon>Actinomycetota</taxon>
        <taxon>Actinomycetes</taxon>
        <taxon>Streptosporangiales</taxon>
        <taxon>Streptosporangiaceae</taxon>
        <taxon>Sphaerisporangium</taxon>
    </lineage>
</organism>
<name>A0A7W7DEQ1_9ACTN</name>
<dbReference type="InterPro" id="IPR025330">
    <property type="entry name" value="DUF4236"/>
</dbReference>
<evidence type="ECO:0000259" key="1">
    <source>
        <dbReference type="Pfam" id="PF14020"/>
    </source>
</evidence>
<gene>
    <name evidence="2" type="ORF">BJ982_006976</name>
</gene>
<protein>
    <recommendedName>
        <fullName evidence="1">DUF4236 domain-containing protein</fullName>
    </recommendedName>
</protein>
<feature type="domain" description="DUF4236" evidence="1">
    <location>
        <begin position="2"/>
        <end position="45"/>
    </location>
</feature>
<evidence type="ECO:0000313" key="3">
    <source>
        <dbReference type="Proteomes" id="UP000542210"/>
    </source>
</evidence>
<evidence type="ECO:0000313" key="2">
    <source>
        <dbReference type="EMBL" id="MBB4705432.1"/>
    </source>
</evidence>
<dbReference type="EMBL" id="JACHND010000001">
    <property type="protein sequence ID" value="MBB4705432.1"/>
    <property type="molecule type" value="Genomic_DNA"/>
</dbReference>
<comment type="caution">
    <text evidence="2">The sequence shown here is derived from an EMBL/GenBank/DDBJ whole genome shotgun (WGS) entry which is preliminary data.</text>
</comment>